<evidence type="ECO:0000256" key="13">
    <source>
        <dbReference type="ARBA" id="ARBA00022843"/>
    </source>
</evidence>
<evidence type="ECO:0000256" key="14">
    <source>
        <dbReference type="ARBA" id="ARBA00022927"/>
    </source>
</evidence>
<dbReference type="FunFam" id="3.30.70.330:FF:000054">
    <property type="entry name" value="Cytoplasmic polyadenylation element-binding protein 1"/>
    <property type="match status" value="1"/>
</dbReference>
<gene>
    <name evidence="32" type="primary">Sin3a</name>
    <name evidence="32" type="ORF">GTO96_0006301</name>
</gene>
<evidence type="ECO:0000256" key="5">
    <source>
        <dbReference type="ARBA" id="ARBA00010883"/>
    </source>
</evidence>
<dbReference type="InterPro" id="IPR031693">
    <property type="entry name" value="Sin3_C"/>
</dbReference>
<dbReference type="GO" id="GO:0048511">
    <property type="term" value="P:rhythmic process"/>
    <property type="evidence" value="ECO:0007669"/>
    <property type="project" value="UniProtKB-KW"/>
</dbReference>
<feature type="compositionally biased region" description="Acidic residues" evidence="30">
    <location>
        <begin position="1010"/>
        <end position="1032"/>
    </location>
</feature>
<reference evidence="32 33" key="1">
    <citation type="journal article" date="2021" name="Cell">
        <title>Tracing the genetic footprints of vertebrate landing in non-teleost ray-finned fishes.</title>
        <authorList>
            <person name="Bi X."/>
            <person name="Wang K."/>
            <person name="Yang L."/>
            <person name="Pan H."/>
            <person name="Jiang H."/>
            <person name="Wei Q."/>
            <person name="Fang M."/>
            <person name="Yu H."/>
            <person name="Zhu C."/>
            <person name="Cai Y."/>
            <person name="He Y."/>
            <person name="Gan X."/>
            <person name="Zeng H."/>
            <person name="Yu D."/>
            <person name="Zhu Y."/>
            <person name="Jiang H."/>
            <person name="Qiu Q."/>
            <person name="Yang H."/>
            <person name="Zhang Y.E."/>
            <person name="Wang W."/>
            <person name="Zhu M."/>
            <person name="He S."/>
            <person name="Zhang G."/>
        </authorList>
    </citation>
    <scope>NUCLEOTIDE SEQUENCE [LARGE SCALE GENOMIC DNA]</scope>
    <source>
        <strain evidence="32">Bchr_013</strain>
    </source>
</reference>
<evidence type="ECO:0000313" key="32">
    <source>
        <dbReference type="EMBL" id="KAG2471288.1"/>
    </source>
</evidence>
<name>A0A8X7XMT5_POLSE</name>
<dbReference type="FunFam" id="1.20.1160.11:FF:000004">
    <property type="entry name" value="Paired amphipathic helix protein Sin3a"/>
    <property type="match status" value="1"/>
</dbReference>
<keyword evidence="14" id="KW-0653">Protein transport</keyword>
<keyword evidence="33" id="KW-1185">Reference proteome</keyword>
<feature type="compositionally biased region" description="Polar residues" evidence="30">
    <location>
        <begin position="2445"/>
        <end position="2456"/>
    </location>
</feature>
<comment type="subunit">
    <text evidence="25">Interacts with ARID4B, BRMS1L, HCFC1, HDAC1, HDAC2, MXI1, SAP30L, SAP130, SFPQ and TOPORS. Interacts with OGT (via TPRs 1-6); the interaction mediates transcriptional repression in parallel with histone deacetylase. Interacts with BAZ2A, MXD1, MXD3, MXD4, MBD2, DACH1, NCOR1, NR4A2, REST, RLIM, SAP30, SETDB1, SMYD2, and SUDS3. Interacts with PHF12 in a complex composed of HDAC1, PHF12 and SAP30. Interacts with TET1; the interaction recruits SIN3A to gene promoters. The large PER complex involved in the histone deacetylation is composed of at least HDAC1, PER2, SFPQ and SIN3A. Interacts with KLF11. Interacts with PPHLN1. Found in a complex with YY1, GON4L and HDAC1. Interacts (via PAH2) with FOXK1. Interacts with FOXK2. Found in a complex composed of at least SINHCAF, SIN3A, HDAC1, SAP30, RBBP4, OGT and TET1. Interacts with SINHCAF. Interacts with SPHK2.</text>
</comment>
<comment type="function">
    <text evidence="24">Acts as a transcriptional repressor. Corepressor for REST. Interacts with MXI1 to repress MYC responsive genes and antagonize MYC oncogenic activities. Also interacts with MXD1-MAX heterodimers to repress transcription by tethering SIN3A to DNA. Acts cooperatively with OGT to repress transcription in parallel with histone deacetylation. Involved in the control of the circadian rhythms. Required for the transcriptional repression of circadian target genes, such as PER1, mediated by the large PER complex through histone deacetylation. Cooperates with FOXK1 to regulate cell cycle progression probably by repressing cell cycle inhibitor genes expression. Required for cortical neuron differentiation and callosal axon elongation.</text>
</comment>
<dbReference type="Pfam" id="PF16368">
    <property type="entry name" value="CEBP1_N"/>
    <property type="match status" value="1"/>
</dbReference>
<dbReference type="Pfam" id="PF16879">
    <property type="entry name" value="Sin3a_C"/>
    <property type="match status" value="1"/>
</dbReference>
<dbReference type="InterPro" id="IPR027267">
    <property type="entry name" value="AH/BAR_dom_sf"/>
</dbReference>
<evidence type="ECO:0000256" key="22">
    <source>
        <dbReference type="ARBA" id="ARBA00023273"/>
    </source>
</evidence>
<dbReference type="GO" id="GO:0003723">
    <property type="term" value="F:RNA binding"/>
    <property type="evidence" value="ECO:0007669"/>
    <property type="project" value="InterPro"/>
</dbReference>
<evidence type="ECO:0000256" key="8">
    <source>
        <dbReference type="ARBA" id="ARBA00022491"/>
    </source>
</evidence>
<dbReference type="InterPro" id="IPR036871">
    <property type="entry name" value="PX_dom_sf"/>
</dbReference>
<evidence type="ECO:0000256" key="21">
    <source>
        <dbReference type="ARBA" id="ARBA00023242"/>
    </source>
</evidence>
<dbReference type="Gene3D" id="3.30.70.330">
    <property type="match status" value="2"/>
</dbReference>
<dbReference type="Pfam" id="PF09325">
    <property type="entry name" value="Vps5"/>
    <property type="match status" value="1"/>
</dbReference>
<feature type="compositionally biased region" description="Polar residues" evidence="30">
    <location>
        <begin position="2269"/>
        <end position="2286"/>
    </location>
</feature>
<evidence type="ECO:0000256" key="15">
    <source>
        <dbReference type="ARBA" id="ARBA00022990"/>
    </source>
</evidence>
<dbReference type="Pfam" id="PF08295">
    <property type="entry name" value="Sin3_corepress"/>
    <property type="match status" value="1"/>
</dbReference>
<dbReference type="Pfam" id="PF01602">
    <property type="entry name" value="Adaptin_N"/>
    <property type="match status" value="1"/>
</dbReference>
<feature type="compositionally biased region" description="Polar residues" evidence="30">
    <location>
        <begin position="2620"/>
        <end position="2633"/>
    </location>
</feature>
<dbReference type="SUPFAM" id="SSF54928">
    <property type="entry name" value="RNA-binding domain, RBD"/>
    <property type="match status" value="1"/>
</dbReference>
<feature type="region of interest" description="Disordered" evidence="30">
    <location>
        <begin position="899"/>
        <end position="1053"/>
    </location>
</feature>
<dbReference type="FunFam" id="1.20.1270.60:FF:000012">
    <property type="entry name" value="Sorting nexin 2"/>
    <property type="match status" value="1"/>
</dbReference>
<feature type="compositionally biased region" description="Low complexity" evidence="30">
    <location>
        <begin position="2423"/>
        <end position="2435"/>
    </location>
</feature>
<dbReference type="Proteomes" id="UP000886611">
    <property type="component" value="Unassembled WGS sequence"/>
</dbReference>
<feature type="compositionally biased region" description="Polar residues" evidence="30">
    <location>
        <begin position="1796"/>
        <end position="1815"/>
    </location>
</feature>
<evidence type="ECO:0000256" key="17">
    <source>
        <dbReference type="ARBA" id="ARBA00023054"/>
    </source>
</evidence>
<evidence type="ECO:0000256" key="11">
    <source>
        <dbReference type="ARBA" id="ARBA00022737"/>
    </source>
</evidence>
<feature type="region of interest" description="Disordered" evidence="30">
    <location>
        <begin position="2603"/>
        <end position="2653"/>
    </location>
</feature>
<dbReference type="Gene3D" id="1.20.1160.11">
    <property type="entry name" value="Paired amphipathic helix"/>
    <property type="match status" value="3"/>
</dbReference>
<feature type="domain" description="PX" evidence="31">
    <location>
        <begin position="1887"/>
        <end position="2009"/>
    </location>
</feature>
<feature type="region of interest" description="Disordered" evidence="30">
    <location>
        <begin position="134"/>
        <end position="153"/>
    </location>
</feature>
<dbReference type="Gene3D" id="1.25.10.10">
    <property type="entry name" value="Leucine-rich Repeat Variant"/>
    <property type="match status" value="1"/>
</dbReference>
<feature type="compositionally biased region" description="Low complexity" evidence="30">
    <location>
        <begin position="934"/>
        <end position="947"/>
    </location>
</feature>
<dbReference type="PANTHER" id="PTHR11134">
    <property type="entry name" value="ADAPTOR COMPLEX SUBUNIT BETA FAMILY MEMBER"/>
    <property type="match status" value="1"/>
</dbReference>
<feature type="compositionally biased region" description="Low complexity" evidence="30">
    <location>
        <begin position="1501"/>
        <end position="1510"/>
    </location>
</feature>
<dbReference type="PROSITE" id="PS51477">
    <property type="entry name" value="PAH"/>
    <property type="match status" value="3"/>
</dbReference>
<evidence type="ECO:0000256" key="10">
    <source>
        <dbReference type="ARBA" id="ARBA00022553"/>
    </source>
</evidence>
<dbReference type="GO" id="GO:0061629">
    <property type="term" value="F:RNA polymerase II-specific DNA-binding transcription factor binding"/>
    <property type="evidence" value="ECO:0007669"/>
    <property type="project" value="UniProtKB-ARBA"/>
</dbReference>
<keyword evidence="9" id="KW-1017">Isopeptide bond</keyword>
<keyword evidence="18" id="KW-0090">Biological rhythms</keyword>
<dbReference type="Pfam" id="PF14796">
    <property type="entry name" value="AP3B1_C"/>
    <property type="match status" value="1"/>
</dbReference>
<dbReference type="InterPro" id="IPR029390">
    <property type="entry name" value="AP3B_C"/>
</dbReference>
<evidence type="ECO:0000256" key="16">
    <source>
        <dbReference type="ARBA" id="ARBA00023015"/>
    </source>
</evidence>
<keyword evidence="7" id="KW-0813">Transport</keyword>
<dbReference type="EMBL" id="JAATIS010000094">
    <property type="protein sequence ID" value="KAG2471288.1"/>
    <property type="molecule type" value="Genomic_DNA"/>
</dbReference>
<feature type="compositionally biased region" description="Polar residues" evidence="30">
    <location>
        <begin position="115"/>
        <end position="126"/>
    </location>
</feature>
<dbReference type="SUPFAM" id="SSF47762">
    <property type="entry name" value="PAH2 domain"/>
    <property type="match status" value="3"/>
</dbReference>
<evidence type="ECO:0000256" key="9">
    <source>
        <dbReference type="ARBA" id="ARBA00022499"/>
    </source>
</evidence>
<evidence type="ECO:0000256" key="3">
    <source>
        <dbReference type="ARBA" id="ARBA00004604"/>
    </source>
</evidence>
<dbReference type="InterPro" id="IPR038446">
    <property type="entry name" value="CEBP_ZZ_sf"/>
</dbReference>
<evidence type="ECO:0000256" key="6">
    <source>
        <dbReference type="ARBA" id="ARBA00020435"/>
    </source>
</evidence>
<keyword evidence="20" id="KW-0804">Transcription</keyword>
<feature type="region of interest" description="Disordered" evidence="30">
    <location>
        <begin position="1780"/>
        <end position="1868"/>
    </location>
</feature>
<dbReference type="SMART" id="SM00312">
    <property type="entry name" value="PX"/>
    <property type="match status" value="1"/>
</dbReference>
<evidence type="ECO:0000256" key="7">
    <source>
        <dbReference type="ARBA" id="ARBA00022448"/>
    </source>
</evidence>
<dbReference type="GO" id="GO:0005794">
    <property type="term" value="C:Golgi apparatus"/>
    <property type="evidence" value="ECO:0007669"/>
    <property type="project" value="UniProtKB-SubCell"/>
</dbReference>
<organism evidence="32 33">
    <name type="scientific">Polypterus senegalus</name>
    <name type="common">Senegal bichir</name>
    <dbReference type="NCBI Taxonomy" id="55291"/>
    <lineage>
        <taxon>Eukaryota</taxon>
        <taxon>Metazoa</taxon>
        <taxon>Chordata</taxon>
        <taxon>Craniata</taxon>
        <taxon>Vertebrata</taxon>
        <taxon>Euteleostomi</taxon>
        <taxon>Actinopterygii</taxon>
        <taxon>Polypteriformes</taxon>
        <taxon>Polypteridae</taxon>
        <taxon>Polypterus</taxon>
    </lineage>
</organism>
<comment type="function">
    <text evidence="23">Involved in several stages of intracellular trafficking. Interacts with membranes containing phosphatidylinositol 3-phosphate (PtdIns(3P)) or phosphatidylinositol 3,5-bisphosphate (PtdIns(3,5)P2). Acts in part as component of the retromer membrane-deforming SNX-BAR subcomplex. The SNX-BAR retromer mediates retrograde transport of cargo proteins from endosomes to the trans-Golgi network (TGN) and is involved in endosome-to-plasma membrane transport for cargo protein recycling. The SNX-BAR subcomplex functions to deform the donor membrane into a tubular profile called endosome-to-TGN transport carrier (ETC). Can sense membrane curvature and has in vitro vesicle-to-membrane remodeling activity. Required for retrograde endosome-to-TGN transport of TGN38. Promotes KALRN- and RHOG-dependent but retromer-independent membrane remodeling such as lamellipodium formation; the function is dependent on GEF activity of KALRN.</text>
</comment>
<dbReference type="InterPro" id="IPR012677">
    <property type="entry name" value="Nucleotide-bd_a/b_plait_sf"/>
</dbReference>
<dbReference type="InterPro" id="IPR015404">
    <property type="entry name" value="Vps5_C"/>
</dbReference>
<feature type="region of interest" description="Disordered" evidence="30">
    <location>
        <begin position="90"/>
        <end position="126"/>
    </location>
</feature>
<accession>A0A8X7XMT5</accession>
<dbReference type="GO" id="GO:0005694">
    <property type="term" value="C:chromosome"/>
    <property type="evidence" value="ECO:0007669"/>
    <property type="project" value="UniProtKB-ARBA"/>
</dbReference>
<evidence type="ECO:0000256" key="1">
    <source>
        <dbReference type="ARBA" id="ARBA00004469"/>
    </source>
</evidence>
<evidence type="ECO:0000256" key="23">
    <source>
        <dbReference type="ARBA" id="ARBA00045620"/>
    </source>
</evidence>
<feature type="compositionally biased region" description="Low complexity" evidence="30">
    <location>
        <begin position="2461"/>
        <end position="2479"/>
    </location>
</feature>
<dbReference type="InterPro" id="IPR013194">
    <property type="entry name" value="HDAC_interact_dom"/>
</dbReference>
<keyword evidence="11" id="KW-0677">Repeat</keyword>
<feature type="compositionally biased region" description="Polar residues" evidence="30">
    <location>
        <begin position="2304"/>
        <end position="2324"/>
    </location>
</feature>
<keyword evidence="10" id="KW-0597">Phosphoprotein</keyword>
<proteinExistence type="inferred from homology"/>
<evidence type="ECO:0000256" key="12">
    <source>
        <dbReference type="ARBA" id="ARBA00022753"/>
    </source>
</evidence>
<dbReference type="GO" id="GO:0030117">
    <property type="term" value="C:membrane coat"/>
    <property type="evidence" value="ECO:0007669"/>
    <property type="project" value="InterPro"/>
</dbReference>
<dbReference type="InterPro" id="IPR036600">
    <property type="entry name" value="PAH_sf"/>
</dbReference>
<evidence type="ECO:0000256" key="18">
    <source>
        <dbReference type="ARBA" id="ARBA00023108"/>
    </source>
</evidence>
<keyword evidence="16" id="KW-0805">Transcription regulation</keyword>
<keyword evidence="19" id="KW-0472">Membrane</keyword>
<evidence type="ECO:0000256" key="29">
    <source>
        <dbReference type="PROSITE-ProRule" id="PRU00810"/>
    </source>
</evidence>
<evidence type="ECO:0000259" key="31">
    <source>
        <dbReference type="PROSITE" id="PS50195"/>
    </source>
</evidence>
<dbReference type="Gene3D" id="1.20.1270.60">
    <property type="entry name" value="Arfaptin homology (AH) domain/BAR domain"/>
    <property type="match status" value="1"/>
</dbReference>
<dbReference type="GO" id="GO:0003714">
    <property type="term" value="F:transcription corepressor activity"/>
    <property type="evidence" value="ECO:0007669"/>
    <property type="project" value="UniProtKB-ARBA"/>
</dbReference>
<dbReference type="GO" id="GO:0031901">
    <property type="term" value="C:early endosome membrane"/>
    <property type="evidence" value="ECO:0007669"/>
    <property type="project" value="UniProtKB-SubCell"/>
</dbReference>
<feature type="region of interest" description="Disordered" evidence="30">
    <location>
        <begin position="268"/>
        <end position="291"/>
    </location>
</feature>
<feature type="region of interest" description="Disordered" evidence="30">
    <location>
        <begin position="1501"/>
        <end position="1521"/>
    </location>
</feature>
<feature type="non-terminal residue" evidence="32">
    <location>
        <position position="1"/>
    </location>
</feature>
<evidence type="ECO:0000256" key="27">
    <source>
        <dbReference type="ARBA" id="ARBA00075105"/>
    </source>
</evidence>
<sequence length="3482" mass="393138">MGVCPREIAGKQLELIRVPIKGATSLQSAVDVGWKWIELERGLEAARKERHRNCEPWTLGNRCRRHWDKRSADRLVRFCEQSAKIWQSAACARPGSRDTRSARGRPPIKKAPLGTDSTTSPRLNCSSKSLAMSTGSAYNDDKGGSSSLGEPEYGHDPASGGIFSSDYKSWITKSRFTLIRRKNVGILPNENQCSLAAMVLRKENLHQRGVKESAGRYTKGQIPVNAVNLVKHDQAQEELKSPVLTPDGIQQTWYNAVQADELRLLKSSPDQEQGSEDITSESVQSQPLRHDDLKEMLDSNKDSLKLEAMKRIVAVKKLVYVYLVRYAEEQQDLALLSISTFQRGLKDPNQLIRASALRVLSSIRVTIIVPIMMLAIKEAASDMSPYVRKTAAHAIPKLYSLDPEQKDQLIEVIEKLLADKTTLVAGSVVMAFEEVCPERIDLIHKNYRKLCNLLIDVEEWGQVVIINMLTRYARTQFLNPNQNESLLGESAEKAFYGSDEEEGKEDKEEAAVLVKRKPYVMDPDHRLLLRNTKPLLQSRNAAVVMAVAQLYFHLAPKAEVGVIAKALVRLMRSHSLTEWLYSLLSEVQFVVLQNVATMSIKRRGMFEPYLKSFYIRSTDPTQIKVLKLEVLTNLANETNISTILREFQTYIKSMDKDFVAATIQAIGRCATNIGEVRDTCLNGLVQLLSNRDELVVAESVVVIKKLLQMQPAQHSDIIKHMAKLTDNIQVPMARASILWLIGEYCEHVPKIAPDVLRKMAKTFTNEEDIVKLQILNLAAKLYLTNLKQTKLLAQYVLNLAKYDQNYDIRDRARFIRQLIVPLDKGGILSKYAKKLFLALKPAPVLESPFKDRDHFQLGSLSHLLNAKAVGYQELPDWPEMAPDPSVRNVEVPEWTKCSSREKRKEKMEKPFYSDSEGESGPTESADSESEMASESESGSESGSSNEESGSRSDSEDSNEMGKEEKKTTRKKVKKVVHESGDSEQSGEDEEEKTSQKKKKEHKPSSGSSSENEEESSTESSESESESESEESDADTKKKKKCPVSKQVCKQPKPEKKEISLLDLDDFIPPASPQVTPVNNVVSNSLVTDLEGLSLTDSALSPTMISPNFGSVKMYNLLHRITGEGLSVEYCFSRQPFSPDPHMVAVQVQFTNNSETEVKNVRIEEMKLMSGMRIQSFPEIEVLAPGEVATVVMGIDFCDSTQAANFQLCTHTRSFFVSIQPPVGELMIPVFMSENEFKKEQGYLMGMNEISEKITLAEKSHIDYVVAQKVTSAANLSRVPCGSDKEFRFAAKTLSSGSLVLVTVITKEECTAQVTVNCEKMKDDLGQSHDHWDSDAPALSTCSNADIFRRMNTMLGNSLDFTGVCTTPINKGRRDQLLDFQDSNMPAVRSKMLFPTATQETSPVLPDINDLGLGLQSLCLSGWDRPWSNQDLDVSSQTSTPSVFKKLTLNFFSPNYSHPKALGDLSSPLDKPLNFPSFDTVGSDFLDKFPVVPQRNPRLESRSLLYSRSSSPADSETSGFSSGSDHLCDLLSTLRISPPLPFLMGGMQRDAVKLGVGSHLDQDHSSLVSSTSSSLSKRWPGTSIWPNWDLLEPQDDPFSIEREAKLHRQAAGYVYLVFESEKSVRSLLQACTQDLLNSDDLSEYYFKMSSRRMRCKDVQVIPWIISDSNFVRCPSQRLDPSKTVFVGALHGMLNAEALASIMNDLFGGVMYAGIDTDKHKYPIGSGRVTFNNQRSYLKAVSAAFVEIKTPKFTKKVQIDPYLEDSMCQVCSRQPGPFFCRDQSTNLEPQREDPIFPPNSTVSVAATNAPASKNPTDSIKKTNGIRSDEDEEDLFSEATIELSLDSSRGDQKKDGGNSFSAPRPTTKSTMKLQASTLEELEEEEAEDKFELNIAVTNPEKVGDGMNAYMVYKVAIQSKTFTVKRRFSDFLGLYEKLSEKHSQNGYIIPPPPEKSILGMTKVKVGKEDSSSVEFVERRRAALERYLQRVVNHPSLLQDPDVRDFLEKEEYNKMALCIFYSIKSLSHMFIISWKLPRAVGTQTLSGAGFLKMINRATDAVNKMTIKMNESDIWFEEKLQEVESEEQQLRKLHVVVETLVNHRKELSSNTAIFAKSVAMLGSAEDNTALSRALSQLAELEDKIEHLYQEQAGNDFFILGELLSDYIRLLSAVRGSFDQRMKTWQRWQDAQNILQKKRENEAKLLWANKPDKLQQAKDEIAEWDSKVSQYERDFERISATVRKEVLRFEKEKNKDFKSQLVKYLETLLHLQQQVPGVAQSSGSHAHSPGTSVHNAAHHHTPTMPAHSGPVVQQNHPHPSAPTASAQGQQQFQRLKVEDALSYLDQVKLQFGSQPQVYNDFLDIMKEFKSQSIDTPGVISRVSQLFKGHPDLIMGFNTFLPPGYKIEVQTNDLVNVTTPGQVHQITPHGIQIQPQPQPTHQQSQAPGAATPVTASSAAQSTPVKINKPLQSPASAPASQPSLSVPAYASPRSPPVQPHTPVTGTPTCVTPLQNNQPVEFNHAINYVNKIKNRFQGQPDIYKAFLEILHTYQKEQRNAKEAGGNYTPALTEQEVYAQVARLFKNQEDLLSEFGQFLPDANSSVLLSKTTAEKAESVRNDHGGTVKKPQLNNNKQRPNQNGCQIRRHPGTGATPPVKKKPKLLGLKEQPLTEAGKHGAGTESLFFEKVRKALRSTEAYENFLRCLVIFNQEVISRSELVHLASPFLGKFPELFTWFKNFLGYKESSHIESFPKERGTEGIAMEIDYASCKRLGSSYRALPKSYQQPKCTGRTPLCKEVLNDTWVSFPSWSEDSTFVSSKKTQYEEHIYRCEDERFELDVVLETNLATVRVLEAVQKKLSRMSAEEQAKFRLDNTLGGSSEVIHRKAIQRIYGDKAPDIIDGLKKNPAVSVPIVLKRLKTKEEEWREAQRGFNKIWREQNEKYYLKSLDHQGINFKQNDTKVLRSKTLLNEIESIYDERQEQASEENAIPVGPHLTLSYEDKQILEDAASLIIHHVKRQAGIQKEDKYKIKQIIYHFIPDLLFAQRVDLSDVEEEDEEEMDLDEGSTKKHNGVAGGVGTASNSPSKSKLLFTNTAAQKLRGTDEVYNLFFVNNNWYIFLRLHQILCHRLLRIYGQAEKQIEDDCREREYLSLKRDKSENPAIQLRLKEPMEVDVEDYYSAFLEMVRNLLDGNMDASQYEDSLREMFTIHAYIAFTMDKLIQSIVRQLQHIVSDEICVQVTDLYLSEGLTGATGGLLSTQASRMTSEAAYQRKAEQLMSDENCFKLMFVQSRGQVQLTIELLDTDEDNSDEPVEAERWSDYVERYVNSDSASPELREHLAQKPVFLPRNLRRIRKCQRGREQHEKECKETGGKKTLENVENLDKMKCNFKLNSYKMVYVFKSEDYMYRRTALMRAHQSHEKVSKRLHHRFQSWVDKWIKEHVTEDMVTNTNKWLMGEGLDELLPCTTSCNMEILHFMNINKYRVKYGTTYKTS</sequence>
<evidence type="ECO:0000256" key="4">
    <source>
        <dbReference type="ARBA" id="ARBA00006613"/>
    </source>
</evidence>
<dbReference type="Pfam" id="PF16366">
    <property type="entry name" value="CEBP_ZZ"/>
    <property type="match status" value="1"/>
</dbReference>
<evidence type="ECO:0000256" key="20">
    <source>
        <dbReference type="ARBA" id="ARBA00023163"/>
    </source>
</evidence>
<feature type="compositionally biased region" description="Basic and acidic residues" evidence="30">
    <location>
        <begin position="2603"/>
        <end position="2614"/>
    </location>
</feature>
<comment type="caution">
    <text evidence="32">The sequence shown here is derived from an EMBL/GenBank/DDBJ whole genome shotgun (WGS) entry which is preliminary data.</text>
</comment>
<dbReference type="FunFam" id="1.20.1160.11:FF:000002">
    <property type="entry name" value="Paired amphipathic helix protein SIN3"/>
    <property type="match status" value="1"/>
</dbReference>
<evidence type="ECO:0000256" key="26">
    <source>
        <dbReference type="ARBA" id="ARBA00068512"/>
    </source>
</evidence>
<comment type="similarity">
    <text evidence="5">Belongs to the sorting nexin family.</text>
</comment>
<dbReference type="GO" id="GO:0016192">
    <property type="term" value="P:vesicle-mediated transport"/>
    <property type="evidence" value="ECO:0007669"/>
    <property type="project" value="InterPro"/>
</dbReference>
<dbReference type="InterPro" id="IPR001683">
    <property type="entry name" value="PX_dom"/>
</dbReference>
<dbReference type="GO" id="GO:0005654">
    <property type="term" value="C:nucleoplasm"/>
    <property type="evidence" value="ECO:0007669"/>
    <property type="project" value="UniProtKB-ARBA"/>
</dbReference>
<dbReference type="Gene3D" id="4.10.640.40">
    <property type="entry name" value="Cytoplasmic polyadenylation element-binding protein, ZZ domain"/>
    <property type="match status" value="1"/>
</dbReference>
<dbReference type="GO" id="GO:0006886">
    <property type="term" value="P:intracellular protein transport"/>
    <property type="evidence" value="ECO:0007669"/>
    <property type="project" value="InterPro"/>
</dbReference>
<feature type="compositionally biased region" description="Basic and acidic residues" evidence="30">
    <location>
        <begin position="948"/>
        <end position="966"/>
    </location>
</feature>
<keyword evidence="8" id="KW-0678">Repressor</keyword>
<dbReference type="GO" id="GO:0000122">
    <property type="term" value="P:negative regulation of transcription by RNA polymerase II"/>
    <property type="evidence" value="ECO:0007669"/>
    <property type="project" value="UniProtKB-ARBA"/>
</dbReference>
<dbReference type="InterPro" id="IPR003822">
    <property type="entry name" value="PAH"/>
</dbReference>
<keyword evidence="21 29" id="KW-0539">Nucleus</keyword>
<dbReference type="Pfam" id="PF02671">
    <property type="entry name" value="PAH"/>
    <property type="match status" value="3"/>
</dbReference>
<dbReference type="InterPro" id="IPR032296">
    <property type="entry name" value="CEBP_ZZ"/>
</dbReference>
<comment type="similarity">
    <text evidence="4">Belongs to the adaptor complexes large subunit family.</text>
</comment>
<dbReference type="FunFam" id="3.30.1520.10:FF:000016">
    <property type="entry name" value="Sorting nexin 2"/>
    <property type="match status" value="1"/>
</dbReference>
<evidence type="ECO:0000256" key="2">
    <source>
        <dbReference type="ARBA" id="ARBA00004510"/>
    </source>
</evidence>
<feature type="compositionally biased region" description="Polar residues" evidence="30">
    <location>
        <begin position="1855"/>
        <end position="1868"/>
    </location>
</feature>
<dbReference type="SMART" id="SM00761">
    <property type="entry name" value="HDAC_interact"/>
    <property type="match status" value="1"/>
</dbReference>
<evidence type="ECO:0000256" key="30">
    <source>
        <dbReference type="SAM" id="MobiDB-lite"/>
    </source>
</evidence>
<evidence type="ECO:0000313" key="33">
    <source>
        <dbReference type="Proteomes" id="UP000886611"/>
    </source>
</evidence>
<dbReference type="FunFam" id="1.20.1160.11:FF:000001">
    <property type="entry name" value="Paired amphipathic helix protein Sin3"/>
    <property type="match status" value="1"/>
</dbReference>
<dbReference type="GO" id="GO:0005730">
    <property type="term" value="C:nucleolus"/>
    <property type="evidence" value="ECO:0007669"/>
    <property type="project" value="UniProtKB-SubCell"/>
</dbReference>
<dbReference type="InterPro" id="IPR032292">
    <property type="entry name" value="CEBP1_N"/>
</dbReference>
<dbReference type="Pfam" id="PF00787">
    <property type="entry name" value="PX"/>
    <property type="match status" value="1"/>
</dbReference>
<feature type="compositionally biased region" description="Polar residues" evidence="30">
    <location>
        <begin position="1511"/>
        <end position="1521"/>
    </location>
</feature>
<keyword evidence="12" id="KW-0967">Endosome</keyword>
<dbReference type="SMART" id="SM01355">
    <property type="entry name" value="AP3B1_C"/>
    <property type="match status" value="1"/>
</dbReference>
<protein>
    <recommendedName>
        <fullName evidence="26">Paired amphipathic helix protein Sin3a</fullName>
    </recommendedName>
    <alternativeName>
        <fullName evidence="27">Histone deacetylase complex subunit Sin3a</fullName>
    </alternativeName>
    <alternativeName>
        <fullName evidence="6">Sorting nexin-2</fullName>
    </alternativeName>
    <alternativeName>
        <fullName evidence="28">Transcriptional corepressor Sin3a</fullName>
    </alternativeName>
</protein>
<dbReference type="GO" id="GO:0030027">
    <property type="term" value="C:lamellipodium"/>
    <property type="evidence" value="ECO:0007669"/>
    <property type="project" value="UniProtKB-SubCell"/>
</dbReference>
<feature type="compositionally biased region" description="Basic and acidic residues" evidence="30">
    <location>
        <begin position="899"/>
        <end position="911"/>
    </location>
</feature>
<feature type="region of interest" description="Disordered" evidence="30">
    <location>
        <begin position="2423"/>
        <end position="2498"/>
    </location>
</feature>
<dbReference type="SUPFAM" id="SSF64268">
    <property type="entry name" value="PX domain"/>
    <property type="match status" value="1"/>
</dbReference>
<comment type="subcellular location">
    <subcellularLocation>
        <location evidence="2">Cell projection</location>
        <location evidence="2">Lamellipodium</location>
    </subcellularLocation>
    <subcellularLocation>
        <location evidence="1">Early endosome membrane</location>
        <topology evidence="1">Peripheral membrane protein</topology>
        <orientation evidence="1">Cytoplasmic side</orientation>
    </subcellularLocation>
    <subcellularLocation>
        <location evidence="3">Nucleus</location>
        <location evidence="3">Nucleolus</location>
    </subcellularLocation>
</comment>
<feature type="region of interest" description="Disordered" evidence="30">
    <location>
        <begin position="2269"/>
        <end position="2324"/>
    </location>
</feature>
<evidence type="ECO:0000256" key="25">
    <source>
        <dbReference type="ARBA" id="ARBA00061761"/>
    </source>
</evidence>
<dbReference type="InterPro" id="IPR026739">
    <property type="entry name" value="AP_beta"/>
</dbReference>
<keyword evidence="15" id="KW-0007">Acetylation</keyword>
<dbReference type="InterPro" id="IPR035979">
    <property type="entry name" value="RBD_domain_sf"/>
</dbReference>
<dbReference type="GO" id="GO:0035091">
    <property type="term" value="F:phosphatidylinositol binding"/>
    <property type="evidence" value="ECO:0007669"/>
    <property type="project" value="InterPro"/>
</dbReference>
<evidence type="ECO:0000256" key="28">
    <source>
        <dbReference type="ARBA" id="ARBA00081271"/>
    </source>
</evidence>
<dbReference type="SUPFAM" id="SSF48371">
    <property type="entry name" value="ARM repeat"/>
    <property type="match status" value="1"/>
</dbReference>
<evidence type="ECO:0000256" key="19">
    <source>
        <dbReference type="ARBA" id="ARBA00023136"/>
    </source>
</evidence>
<keyword evidence="22" id="KW-0966">Cell projection</keyword>
<feature type="non-terminal residue" evidence="32">
    <location>
        <position position="3482"/>
    </location>
</feature>
<dbReference type="InterPro" id="IPR002553">
    <property type="entry name" value="Clathrin/coatomer_adapt-like_N"/>
</dbReference>
<dbReference type="InterPro" id="IPR011989">
    <property type="entry name" value="ARM-like"/>
</dbReference>
<keyword evidence="17" id="KW-0175">Coiled coil</keyword>
<evidence type="ECO:0000256" key="24">
    <source>
        <dbReference type="ARBA" id="ARBA00056268"/>
    </source>
</evidence>
<dbReference type="CDD" id="cd12725">
    <property type="entry name" value="RRM2_CPEB1"/>
    <property type="match status" value="1"/>
</dbReference>
<dbReference type="InterPro" id="IPR016024">
    <property type="entry name" value="ARM-type_fold"/>
</dbReference>
<dbReference type="PROSITE" id="PS50195">
    <property type="entry name" value="PX"/>
    <property type="match status" value="1"/>
</dbReference>
<keyword evidence="13" id="KW-0832">Ubl conjugation</keyword>
<dbReference type="Gene3D" id="3.30.1520.10">
    <property type="entry name" value="Phox-like domain"/>
    <property type="match status" value="1"/>
</dbReference>